<name>A0ABV3G1M4_9NOCA</name>
<feature type="domain" description="LysM" evidence="1">
    <location>
        <begin position="176"/>
        <end position="223"/>
    </location>
</feature>
<dbReference type="EMBL" id="JBFAKC010000016">
    <property type="protein sequence ID" value="MEV0711574.1"/>
    <property type="molecule type" value="Genomic_DNA"/>
</dbReference>
<evidence type="ECO:0000313" key="3">
    <source>
        <dbReference type="Proteomes" id="UP001551695"/>
    </source>
</evidence>
<gene>
    <name evidence="2" type="ORF">AB0I48_28835</name>
</gene>
<dbReference type="Pfam" id="PF19266">
    <property type="entry name" value="CIS_tube"/>
    <property type="match status" value="1"/>
</dbReference>
<comment type="caution">
    <text evidence="2">The sequence shown here is derived from an EMBL/GenBank/DDBJ whole genome shotgun (WGS) entry which is preliminary data.</text>
</comment>
<proteinExistence type="predicted"/>
<dbReference type="CDD" id="cd00118">
    <property type="entry name" value="LysM"/>
    <property type="match status" value="1"/>
</dbReference>
<dbReference type="InterPro" id="IPR018392">
    <property type="entry name" value="LysM"/>
</dbReference>
<accession>A0ABV3G1M4</accession>
<evidence type="ECO:0000259" key="1">
    <source>
        <dbReference type="PROSITE" id="PS51782"/>
    </source>
</evidence>
<protein>
    <recommendedName>
        <fullName evidence="1">LysM domain-containing protein</fullName>
    </recommendedName>
</protein>
<evidence type="ECO:0000313" key="2">
    <source>
        <dbReference type="EMBL" id="MEV0711574.1"/>
    </source>
</evidence>
<organism evidence="2 3">
    <name type="scientific">Nocardia aurea</name>
    <dbReference type="NCBI Taxonomy" id="2144174"/>
    <lineage>
        <taxon>Bacteria</taxon>
        <taxon>Bacillati</taxon>
        <taxon>Actinomycetota</taxon>
        <taxon>Actinomycetes</taxon>
        <taxon>Mycobacteriales</taxon>
        <taxon>Nocardiaceae</taxon>
        <taxon>Nocardia</taxon>
    </lineage>
</organism>
<dbReference type="InterPro" id="IPR045361">
    <property type="entry name" value="CIS_tube_prot_N"/>
</dbReference>
<dbReference type="RefSeq" id="WP_357788058.1">
    <property type="nucleotide sequence ID" value="NZ_JBFAKC010000016.1"/>
</dbReference>
<dbReference type="PROSITE" id="PS51782">
    <property type="entry name" value="LYSM"/>
    <property type="match status" value="1"/>
</dbReference>
<sequence>MSNQLARATILDTSTGESVSVMYNPEEMKLDQGNSFAEVGIPGLDASPLQYVRGKTRTLSMELFFDTYETGQDVRAHTARIVRLLDKRADTHAPPVLVFVLGSFTFRCVLVDAGQRFTHFRPDGRPVRSYLSVRLQEYVEVSVQIERGLFLGSPTVAGATRQAVDLARDVAAGNARVHVVGVGETLQGVSAVLLGDPKRWRELAELNDVADPFDLAPGSRLVVPGRG</sequence>
<reference evidence="2 3" key="1">
    <citation type="submission" date="2024-06" db="EMBL/GenBank/DDBJ databases">
        <title>The Natural Products Discovery Center: Release of the First 8490 Sequenced Strains for Exploring Actinobacteria Biosynthetic Diversity.</title>
        <authorList>
            <person name="Kalkreuter E."/>
            <person name="Kautsar S.A."/>
            <person name="Yang D."/>
            <person name="Bader C.D."/>
            <person name="Teijaro C.N."/>
            <person name="Fluegel L."/>
            <person name="Davis C.M."/>
            <person name="Simpson J.R."/>
            <person name="Lauterbach L."/>
            <person name="Steele A.D."/>
            <person name="Gui C."/>
            <person name="Meng S."/>
            <person name="Li G."/>
            <person name="Viehrig K."/>
            <person name="Ye F."/>
            <person name="Su P."/>
            <person name="Kiefer A.F."/>
            <person name="Nichols A."/>
            <person name="Cepeda A.J."/>
            <person name="Yan W."/>
            <person name="Fan B."/>
            <person name="Jiang Y."/>
            <person name="Adhikari A."/>
            <person name="Zheng C.-J."/>
            <person name="Schuster L."/>
            <person name="Cowan T.M."/>
            <person name="Smanski M.J."/>
            <person name="Chevrette M.G."/>
            <person name="De Carvalho L.P.S."/>
            <person name="Shen B."/>
        </authorList>
    </citation>
    <scope>NUCLEOTIDE SEQUENCE [LARGE SCALE GENOMIC DNA]</scope>
    <source>
        <strain evidence="2 3">NPDC050403</strain>
    </source>
</reference>
<dbReference type="Proteomes" id="UP001551695">
    <property type="component" value="Unassembled WGS sequence"/>
</dbReference>
<keyword evidence="3" id="KW-1185">Reference proteome</keyword>